<dbReference type="EMBL" id="JADOUA010000001">
    <property type="protein sequence ID" value="MBG6089384.1"/>
    <property type="molecule type" value="Genomic_DNA"/>
</dbReference>
<dbReference type="SUPFAM" id="SSF55811">
    <property type="entry name" value="Nudix"/>
    <property type="match status" value="1"/>
</dbReference>
<dbReference type="CDD" id="cd03424">
    <property type="entry name" value="NUDIX_ADPRase_Nudt5_UGPPase_Nudt14"/>
    <property type="match status" value="1"/>
</dbReference>
<dbReference type="Pfam" id="PF00293">
    <property type="entry name" value="NUDIX"/>
    <property type="match status" value="1"/>
</dbReference>
<evidence type="ECO:0000256" key="4">
    <source>
        <dbReference type="RuleBase" id="RU003476"/>
    </source>
</evidence>
<evidence type="ECO:0000313" key="7">
    <source>
        <dbReference type="Proteomes" id="UP000614047"/>
    </source>
</evidence>
<dbReference type="InterPro" id="IPR020084">
    <property type="entry name" value="NUDIX_hydrolase_CS"/>
</dbReference>
<dbReference type="InterPro" id="IPR000086">
    <property type="entry name" value="NUDIX_hydrolase_dom"/>
</dbReference>
<name>A0A931DE35_9ACTN</name>
<feature type="domain" description="Nudix hydrolase" evidence="5">
    <location>
        <begin position="38"/>
        <end position="165"/>
    </location>
</feature>
<reference evidence="6" key="1">
    <citation type="submission" date="2020-11" db="EMBL/GenBank/DDBJ databases">
        <title>Sequencing the genomes of 1000 actinobacteria strains.</title>
        <authorList>
            <person name="Klenk H.-P."/>
        </authorList>
    </citation>
    <scope>NUCLEOTIDE SEQUENCE</scope>
    <source>
        <strain evidence="6">DSM 43175</strain>
    </source>
</reference>
<dbReference type="Gene3D" id="3.90.79.10">
    <property type="entry name" value="Nucleoside Triphosphate Pyrophosphohydrolase"/>
    <property type="match status" value="1"/>
</dbReference>
<dbReference type="PROSITE" id="PS00893">
    <property type="entry name" value="NUDIX_BOX"/>
    <property type="match status" value="1"/>
</dbReference>
<sequence>MRWTVHGERYVYRSPWMDVGLADVELPDGRRFEHHLLRVRPAAGVVAVDEHDRALLIWRHRFITGRWGWEIPSGRVEEGEEPAETAARELLEETGWRPGPLEHLLDLPTSPGVHDGVQHFYRARGAERLGDPTDVEAERIEWVPLARVPELAARGEIGSAASVATLLYLTSR</sequence>
<dbReference type="PANTHER" id="PTHR11839:SF18">
    <property type="entry name" value="NUDIX HYDROLASE DOMAIN-CONTAINING PROTEIN"/>
    <property type="match status" value="1"/>
</dbReference>
<dbReference type="InterPro" id="IPR020476">
    <property type="entry name" value="Nudix_hydrolase"/>
</dbReference>
<organism evidence="6 7">
    <name type="scientific">Actinomadura viridis</name>
    <dbReference type="NCBI Taxonomy" id="58110"/>
    <lineage>
        <taxon>Bacteria</taxon>
        <taxon>Bacillati</taxon>
        <taxon>Actinomycetota</taxon>
        <taxon>Actinomycetes</taxon>
        <taxon>Streptosporangiales</taxon>
        <taxon>Thermomonosporaceae</taxon>
        <taxon>Actinomadura</taxon>
    </lineage>
</organism>
<dbReference type="AlphaFoldDB" id="A0A931DE35"/>
<protein>
    <submittedName>
        <fullName evidence="6">8-oxo-dGTP pyrophosphatase MutT (NUDIX family)</fullName>
    </submittedName>
</protein>
<dbReference type="GO" id="GO:0016462">
    <property type="term" value="F:pyrophosphatase activity"/>
    <property type="evidence" value="ECO:0007669"/>
    <property type="project" value="UniProtKB-ARBA"/>
</dbReference>
<dbReference type="GO" id="GO:0019693">
    <property type="term" value="P:ribose phosphate metabolic process"/>
    <property type="evidence" value="ECO:0007669"/>
    <property type="project" value="TreeGrafter"/>
</dbReference>
<dbReference type="Proteomes" id="UP000614047">
    <property type="component" value="Unassembled WGS sequence"/>
</dbReference>
<accession>A0A931DE35</accession>
<dbReference type="PRINTS" id="PR00502">
    <property type="entry name" value="NUDIXFAMILY"/>
</dbReference>
<dbReference type="GO" id="GO:0006753">
    <property type="term" value="P:nucleoside phosphate metabolic process"/>
    <property type="evidence" value="ECO:0007669"/>
    <property type="project" value="TreeGrafter"/>
</dbReference>
<proteinExistence type="inferred from homology"/>
<comment type="similarity">
    <text evidence="2 4">Belongs to the Nudix hydrolase family.</text>
</comment>
<dbReference type="GO" id="GO:0005829">
    <property type="term" value="C:cytosol"/>
    <property type="evidence" value="ECO:0007669"/>
    <property type="project" value="TreeGrafter"/>
</dbReference>
<evidence type="ECO:0000259" key="5">
    <source>
        <dbReference type="PROSITE" id="PS51462"/>
    </source>
</evidence>
<evidence type="ECO:0000256" key="2">
    <source>
        <dbReference type="ARBA" id="ARBA00005582"/>
    </source>
</evidence>
<evidence type="ECO:0000256" key="3">
    <source>
        <dbReference type="ARBA" id="ARBA00022801"/>
    </source>
</evidence>
<comment type="cofactor">
    <cofactor evidence="1">
        <name>Mg(2+)</name>
        <dbReference type="ChEBI" id="CHEBI:18420"/>
    </cofactor>
</comment>
<evidence type="ECO:0000256" key="1">
    <source>
        <dbReference type="ARBA" id="ARBA00001946"/>
    </source>
</evidence>
<keyword evidence="3 4" id="KW-0378">Hydrolase</keyword>
<dbReference type="InterPro" id="IPR015797">
    <property type="entry name" value="NUDIX_hydrolase-like_dom_sf"/>
</dbReference>
<comment type="caution">
    <text evidence="6">The sequence shown here is derived from an EMBL/GenBank/DDBJ whole genome shotgun (WGS) entry which is preliminary data.</text>
</comment>
<dbReference type="RefSeq" id="WP_197011998.1">
    <property type="nucleotide sequence ID" value="NZ_BAABES010000004.1"/>
</dbReference>
<evidence type="ECO:0000313" key="6">
    <source>
        <dbReference type="EMBL" id="MBG6089384.1"/>
    </source>
</evidence>
<dbReference type="PROSITE" id="PS51462">
    <property type="entry name" value="NUDIX"/>
    <property type="match status" value="1"/>
</dbReference>
<dbReference type="PANTHER" id="PTHR11839">
    <property type="entry name" value="UDP/ADP-SUGAR PYROPHOSPHATASE"/>
    <property type="match status" value="1"/>
</dbReference>
<gene>
    <name evidence="6" type="ORF">IW256_003497</name>
</gene>
<keyword evidence="7" id="KW-1185">Reference proteome</keyword>